<dbReference type="EMBL" id="CP104965">
    <property type="protein sequence ID" value="UXN72178.1"/>
    <property type="molecule type" value="Genomic_DNA"/>
</dbReference>
<dbReference type="SUPFAM" id="SSF56300">
    <property type="entry name" value="Metallo-dependent phosphatases"/>
    <property type="match status" value="1"/>
</dbReference>
<dbReference type="Proteomes" id="UP001061862">
    <property type="component" value="Chromosome"/>
</dbReference>
<accession>A0ABY6CQ98</accession>
<gene>
    <name evidence="1" type="ORF">N8A98_16785</name>
</gene>
<proteinExistence type="predicted"/>
<evidence type="ECO:0008006" key="3">
    <source>
        <dbReference type="Google" id="ProtNLM"/>
    </source>
</evidence>
<evidence type="ECO:0000313" key="2">
    <source>
        <dbReference type="Proteomes" id="UP001061862"/>
    </source>
</evidence>
<name>A0ABY6CQ98_9HYPH</name>
<protein>
    <recommendedName>
        <fullName evidence="3">Calcineurin-like phosphoesterase domain-containing protein</fullName>
    </recommendedName>
</protein>
<dbReference type="Gene3D" id="3.60.21.10">
    <property type="match status" value="1"/>
</dbReference>
<sequence length="66" mass="7086">MLAHIQEAGITRIFNLGDLVGKGPRSAEVVDRCRPVVKSPSAVIGPGASGLSRFPARQLRLHAQWP</sequence>
<organism evidence="1 2">
    <name type="scientific">Devosia neptuniae</name>
    <dbReference type="NCBI Taxonomy" id="191302"/>
    <lineage>
        <taxon>Bacteria</taxon>
        <taxon>Pseudomonadati</taxon>
        <taxon>Pseudomonadota</taxon>
        <taxon>Alphaproteobacteria</taxon>
        <taxon>Hyphomicrobiales</taxon>
        <taxon>Devosiaceae</taxon>
        <taxon>Devosia</taxon>
    </lineage>
</organism>
<dbReference type="InterPro" id="IPR029052">
    <property type="entry name" value="Metallo-depent_PP-like"/>
</dbReference>
<reference evidence="1 2" key="1">
    <citation type="submission" date="2022-09" db="EMBL/GenBank/DDBJ databases">
        <title>Interaction between co-microsymbionts with complementary sets of symbiotic genes in legume-rhizobium systems.</title>
        <authorList>
            <person name="Safronova V."/>
            <person name="Sazanova A."/>
            <person name="Afonin A."/>
            <person name="Chirak E."/>
        </authorList>
    </citation>
    <scope>NUCLEOTIDE SEQUENCE [LARGE SCALE GENOMIC DNA]</scope>
    <source>
        <strain evidence="1 2">A18/4-1</strain>
    </source>
</reference>
<keyword evidence="2" id="KW-1185">Reference proteome</keyword>
<evidence type="ECO:0000313" key="1">
    <source>
        <dbReference type="EMBL" id="UXN72178.1"/>
    </source>
</evidence>